<accession>A0A2J7TMH9</accession>
<dbReference type="RefSeq" id="WP_102842215.1">
    <property type="nucleotide sequence ID" value="NZ_PDZR01000001.1"/>
</dbReference>
<protein>
    <submittedName>
        <fullName evidence="1">Uncharacterized protein</fullName>
    </submittedName>
</protein>
<gene>
    <name evidence="1" type="ORF">CR492_03190</name>
</gene>
<evidence type="ECO:0000313" key="1">
    <source>
        <dbReference type="EMBL" id="PNG27907.1"/>
    </source>
</evidence>
<sequence>MNPPSGLAENPAGLAVIRSQSIKALRPSMLSGEELDRFLVQLDEYARAAERERHIRARCDAGIDRWEDRRKEVGPLQDKAAEIRRFMRKPITTIRKARSKTIDDILFKAAVVEIVDPYDCVWSKTLGHSIVNDLLSAACEWRA</sequence>
<reference evidence="1 2" key="1">
    <citation type="submission" date="2017-10" db="EMBL/GenBank/DDBJ databases">
        <title>Genome announcement of Methylocella silvestris TVC from permafrost.</title>
        <authorList>
            <person name="Wang J."/>
            <person name="Geng K."/>
            <person name="Ul-Haque F."/>
            <person name="Crombie A.T."/>
            <person name="Street L.E."/>
            <person name="Wookey P.A."/>
            <person name="Murrell J.C."/>
            <person name="Pratscher J."/>
        </authorList>
    </citation>
    <scope>NUCLEOTIDE SEQUENCE [LARGE SCALE GENOMIC DNA]</scope>
    <source>
        <strain evidence="1 2">TVC</strain>
    </source>
</reference>
<name>A0A2J7TMH9_METSI</name>
<comment type="caution">
    <text evidence="1">The sequence shown here is derived from an EMBL/GenBank/DDBJ whole genome shotgun (WGS) entry which is preliminary data.</text>
</comment>
<organism evidence="1 2">
    <name type="scientific">Methylocella silvestris</name>
    <dbReference type="NCBI Taxonomy" id="199596"/>
    <lineage>
        <taxon>Bacteria</taxon>
        <taxon>Pseudomonadati</taxon>
        <taxon>Pseudomonadota</taxon>
        <taxon>Alphaproteobacteria</taxon>
        <taxon>Hyphomicrobiales</taxon>
        <taxon>Beijerinckiaceae</taxon>
        <taxon>Methylocella</taxon>
    </lineage>
</organism>
<dbReference type="OrthoDB" id="8447985at2"/>
<proteinExistence type="predicted"/>
<dbReference type="AlphaFoldDB" id="A0A2J7TMH9"/>
<dbReference type="Proteomes" id="UP000236286">
    <property type="component" value="Unassembled WGS sequence"/>
</dbReference>
<evidence type="ECO:0000313" key="2">
    <source>
        <dbReference type="Proteomes" id="UP000236286"/>
    </source>
</evidence>
<dbReference type="EMBL" id="PDZR01000001">
    <property type="protein sequence ID" value="PNG27907.1"/>
    <property type="molecule type" value="Genomic_DNA"/>
</dbReference>